<proteinExistence type="predicted"/>
<dbReference type="EMBL" id="KK107874">
    <property type="protein sequence ID" value="EZA47350.1"/>
    <property type="molecule type" value="Genomic_DNA"/>
</dbReference>
<name>A0A026VUK1_OOCBI</name>
<dbReference type="Proteomes" id="UP000053097">
    <property type="component" value="Unassembled WGS sequence"/>
</dbReference>
<evidence type="ECO:0000313" key="2">
    <source>
        <dbReference type="Proteomes" id="UP000053097"/>
    </source>
</evidence>
<protein>
    <submittedName>
        <fullName evidence="1">Uncharacterized protein</fullName>
    </submittedName>
</protein>
<evidence type="ECO:0000313" key="1">
    <source>
        <dbReference type="EMBL" id="EZA47350.1"/>
    </source>
</evidence>
<gene>
    <name evidence="1" type="ORF">X777_16301</name>
</gene>
<accession>A0A026VUK1</accession>
<dbReference type="AlphaFoldDB" id="A0A026VUK1"/>
<keyword evidence="2" id="KW-1185">Reference proteome</keyword>
<reference evidence="1 2" key="1">
    <citation type="journal article" date="2014" name="Curr. Biol.">
        <title>The genome of the clonal raider ant Cerapachys biroi.</title>
        <authorList>
            <person name="Oxley P.R."/>
            <person name="Ji L."/>
            <person name="Fetter-Pruneda I."/>
            <person name="McKenzie S.K."/>
            <person name="Li C."/>
            <person name="Hu H."/>
            <person name="Zhang G."/>
            <person name="Kronauer D.J."/>
        </authorList>
    </citation>
    <scope>NUCLEOTIDE SEQUENCE [LARGE SCALE GENOMIC DNA]</scope>
</reference>
<organism evidence="1 2">
    <name type="scientific">Ooceraea biroi</name>
    <name type="common">Clonal raider ant</name>
    <name type="synonym">Cerapachys biroi</name>
    <dbReference type="NCBI Taxonomy" id="2015173"/>
    <lineage>
        <taxon>Eukaryota</taxon>
        <taxon>Metazoa</taxon>
        <taxon>Ecdysozoa</taxon>
        <taxon>Arthropoda</taxon>
        <taxon>Hexapoda</taxon>
        <taxon>Insecta</taxon>
        <taxon>Pterygota</taxon>
        <taxon>Neoptera</taxon>
        <taxon>Endopterygota</taxon>
        <taxon>Hymenoptera</taxon>
        <taxon>Apocrita</taxon>
        <taxon>Aculeata</taxon>
        <taxon>Formicoidea</taxon>
        <taxon>Formicidae</taxon>
        <taxon>Dorylinae</taxon>
        <taxon>Ooceraea</taxon>
    </lineage>
</organism>
<sequence>MTLGVYQISTYARPQYRTLLYAVAPVRKRRGKAISRNRQVLRLERASGTVWLSRLDTPAIRGEFLCRPKSWTHDSTVMVHGVIWWFSGGGNWRFDNACYITHEGR</sequence>